<keyword evidence="1" id="KW-1185">Reference proteome</keyword>
<dbReference type="KEGG" id="cmax:111485336"/>
<sequence length="164" mass="19778">MRRKMLQPPHQLTKTWTYFFLGILETAMKVQMMEMRALMMILTKWLTVRMTRKTNCRRQQQECFHIKSLLLILLKSSFPFLVAEFSGLNDDPTKNPFEVLFYHSTEQLVHLNLCRRNRSLYVHYFFPFSHLPLREVPMYTNPVLYLDLWFILYSTQHLSLALLV</sequence>
<dbReference type="RefSeq" id="XP_022987934.1">
    <property type="nucleotide sequence ID" value="XM_023132166.1"/>
</dbReference>
<evidence type="ECO:0000313" key="1">
    <source>
        <dbReference type="Proteomes" id="UP000504608"/>
    </source>
</evidence>
<reference evidence="2" key="1">
    <citation type="submission" date="2025-08" db="UniProtKB">
        <authorList>
            <consortium name="RefSeq"/>
        </authorList>
    </citation>
    <scope>IDENTIFICATION</scope>
    <source>
        <tissue evidence="2">Young leaves</tissue>
    </source>
</reference>
<proteinExistence type="predicted"/>
<gene>
    <name evidence="2" type="primary">LOC111485336</name>
</gene>
<evidence type="ECO:0000313" key="2">
    <source>
        <dbReference type="RefSeq" id="XP_022987934.1"/>
    </source>
</evidence>
<dbReference type="Proteomes" id="UP000504608">
    <property type="component" value="Unplaced"/>
</dbReference>
<dbReference type="AlphaFoldDB" id="A0A6J1JK78"/>
<name>A0A6J1JK78_CUCMA</name>
<dbReference type="GeneID" id="111485336"/>
<organism evidence="1 2">
    <name type="scientific">Cucurbita maxima</name>
    <name type="common">Pumpkin</name>
    <name type="synonym">Winter squash</name>
    <dbReference type="NCBI Taxonomy" id="3661"/>
    <lineage>
        <taxon>Eukaryota</taxon>
        <taxon>Viridiplantae</taxon>
        <taxon>Streptophyta</taxon>
        <taxon>Embryophyta</taxon>
        <taxon>Tracheophyta</taxon>
        <taxon>Spermatophyta</taxon>
        <taxon>Magnoliopsida</taxon>
        <taxon>eudicotyledons</taxon>
        <taxon>Gunneridae</taxon>
        <taxon>Pentapetalae</taxon>
        <taxon>rosids</taxon>
        <taxon>fabids</taxon>
        <taxon>Cucurbitales</taxon>
        <taxon>Cucurbitaceae</taxon>
        <taxon>Cucurbiteae</taxon>
        <taxon>Cucurbita</taxon>
    </lineage>
</organism>
<protein>
    <submittedName>
        <fullName evidence="2">Uncharacterized protein LOC111485336 isoform X1</fullName>
    </submittedName>
</protein>
<accession>A0A6J1JK78</accession>